<evidence type="ECO:0000313" key="4">
    <source>
        <dbReference type="Proteomes" id="UP000230750"/>
    </source>
</evidence>
<dbReference type="InterPro" id="IPR016039">
    <property type="entry name" value="Thiolase-like"/>
</dbReference>
<evidence type="ECO:0000313" key="3">
    <source>
        <dbReference type="EMBL" id="PIK33099.1"/>
    </source>
</evidence>
<reference evidence="3 4" key="1">
    <citation type="journal article" date="2017" name="PLoS Biol.">
        <title>The sea cucumber genome provides insights into morphological evolution and visceral regeneration.</title>
        <authorList>
            <person name="Zhang X."/>
            <person name="Sun L."/>
            <person name="Yuan J."/>
            <person name="Sun Y."/>
            <person name="Gao Y."/>
            <person name="Zhang L."/>
            <person name="Li S."/>
            <person name="Dai H."/>
            <person name="Hamel J.F."/>
            <person name="Liu C."/>
            <person name="Yu Y."/>
            <person name="Liu S."/>
            <person name="Lin W."/>
            <person name="Guo K."/>
            <person name="Jin S."/>
            <person name="Xu P."/>
            <person name="Storey K.B."/>
            <person name="Huan P."/>
            <person name="Zhang T."/>
            <person name="Zhou Y."/>
            <person name="Zhang J."/>
            <person name="Lin C."/>
            <person name="Li X."/>
            <person name="Xing L."/>
            <person name="Huo D."/>
            <person name="Sun M."/>
            <person name="Wang L."/>
            <person name="Mercier A."/>
            <person name="Li F."/>
            <person name="Yang H."/>
            <person name="Xiang J."/>
        </authorList>
    </citation>
    <scope>NUCLEOTIDE SEQUENCE [LARGE SCALE GENOMIC DNA]</scope>
    <source>
        <strain evidence="3">Shaxun</strain>
        <tissue evidence="3">Muscle</tissue>
    </source>
</reference>
<dbReference type="Gene3D" id="3.40.47.10">
    <property type="match status" value="1"/>
</dbReference>
<dbReference type="InterPro" id="IPR013528">
    <property type="entry name" value="HMG_CoA_synth_N"/>
</dbReference>
<dbReference type="EMBL" id="MRZV01002738">
    <property type="protein sequence ID" value="PIK33099.1"/>
    <property type="molecule type" value="Genomic_DNA"/>
</dbReference>
<gene>
    <name evidence="3" type="ORF">BSL78_30085</name>
</gene>
<dbReference type="AlphaFoldDB" id="A0A2G8JBI9"/>
<dbReference type="OrthoDB" id="1269963at2759"/>
<protein>
    <recommendedName>
        <fullName evidence="2">Hydroxymethylglutaryl-coenzyme A synthase N-terminal domain-containing protein</fullName>
    </recommendedName>
</protein>
<dbReference type="SUPFAM" id="SSF53901">
    <property type="entry name" value="Thiolase-like"/>
    <property type="match status" value="1"/>
</dbReference>
<organism evidence="3 4">
    <name type="scientific">Stichopus japonicus</name>
    <name type="common">Sea cucumber</name>
    <dbReference type="NCBI Taxonomy" id="307972"/>
    <lineage>
        <taxon>Eukaryota</taxon>
        <taxon>Metazoa</taxon>
        <taxon>Echinodermata</taxon>
        <taxon>Eleutherozoa</taxon>
        <taxon>Echinozoa</taxon>
        <taxon>Holothuroidea</taxon>
        <taxon>Aspidochirotacea</taxon>
        <taxon>Aspidochirotida</taxon>
        <taxon>Stichopodidae</taxon>
        <taxon>Apostichopus</taxon>
    </lineage>
</organism>
<evidence type="ECO:0000259" key="2">
    <source>
        <dbReference type="Pfam" id="PF01154"/>
    </source>
</evidence>
<dbReference type="GO" id="GO:0006084">
    <property type="term" value="P:acetyl-CoA metabolic process"/>
    <property type="evidence" value="ECO:0007669"/>
    <property type="project" value="TreeGrafter"/>
</dbReference>
<sequence length="106" mass="11638">HTSMPSSINGASNGDVHHWPNDVGIIAMEIYFPSQYVDQEELEKFDGVSSGKYTIGLGQTKMGFCTDCEDINSLCMTAVQNLMERNGIPAESIGRAARGRHGDHHR</sequence>
<name>A0A2G8JBI9_STIJA</name>
<dbReference type="GO" id="GO:0004421">
    <property type="term" value="F:hydroxymethylglutaryl-CoA synthase activity"/>
    <property type="evidence" value="ECO:0007669"/>
    <property type="project" value="TreeGrafter"/>
</dbReference>
<keyword evidence="1" id="KW-0808">Transferase</keyword>
<dbReference type="STRING" id="307972.A0A2G8JBI9"/>
<dbReference type="PANTHER" id="PTHR43323:SF2">
    <property type="entry name" value="HYDROXYMETHYLGLUTARYL-COA SYNTHASE"/>
    <property type="match status" value="1"/>
</dbReference>
<proteinExistence type="predicted"/>
<accession>A0A2G8JBI9</accession>
<feature type="domain" description="Hydroxymethylglutaryl-coenzyme A synthase N-terminal" evidence="2">
    <location>
        <begin position="19"/>
        <end position="99"/>
    </location>
</feature>
<dbReference type="GO" id="GO:0010142">
    <property type="term" value="P:farnesyl diphosphate biosynthetic process, mevalonate pathway"/>
    <property type="evidence" value="ECO:0007669"/>
    <property type="project" value="TreeGrafter"/>
</dbReference>
<evidence type="ECO:0000256" key="1">
    <source>
        <dbReference type="ARBA" id="ARBA00022679"/>
    </source>
</evidence>
<dbReference type="Proteomes" id="UP000230750">
    <property type="component" value="Unassembled WGS sequence"/>
</dbReference>
<keyword evidence="4" id="KW-1185">Reference proteome</keyword>
<dbReference type="PANTHER" id="PTHR43323">
    <property type="entry name" value="3-HYDROXY-3-METHYLGLUTARYL COENZYME A SYNTHASE"/>
    <property type="match status" value="1"/>
</dbReference>
<comment type="caution">
    <text evidence="3">The sequence shown here is derived from an EMBL/GenBank/DDBJ whole genome shotgun (WGS) entry which is preliminary data.</text>
</comment>
<dbReference type="Pfam" id="PF01154">
    <property type="entry name" value="HMG_CoA_synt_N"/>
    <property type="match status" value="1"/>
</dbReference>
<feature type="non-terminal residue" evidence="3">
    <location>
        <position position="1"/>
    </location>
</feature>